<keyword evidence="4" id="KW-0489">Methyltransferase</keyword>
<feature type="compositionally biased region" description="Basic and acidic residues" evidence="2">
    <location>
        <begin position="1"/>
        <end position="12"/>
    </location>
</feature>
<feature type="domain" description="Methyltransferase" evidence="3">
    <location>
        <begin position="86"/>
        <end position="180"/>
    </location>
</feature>
<accession>A0ABS4VRB9</accession>
<name>A0ABS4VRB9_9PSEU</name>
<proteinExistence type="predicted"/>
<reference evidence="4 5" key="1">
    <citation type="submission" date="2021-03" db="EMBL/GenBank/DDBJ databases">
        <title>Sequencing the genomes of 1000 actinobacteria strains.</title>
        <authorList>
            <person name="Klenk H.-P."/>
        </authorList>
    </citation>
    <scope>NUCLEOTIDE SEQUENCE [LARGE SCALE GENOMIC DNA]</scope>
    <source>
        <strain evidence="4 5">DSM 45256</strain>
    </source>
</reference>
<comment type="caution">
    <text evidence="4">The sequence shown here is derived from an EMBL/GenBank/DDBJ whole genome shotgun (WGS) entry which is preliminary data.</text>
</comment>
<keyword evidence="5" id="KW-1185">Reference proteome</keyword>
<dbReference type="GO" id="GO:0008168">
    <property type="term" value="F:methyltransferase activity"/>
    <property type="evidence" value="ECO:0007669"/>
    <property type="project" value="UniProtKB-KW"/>
</dbReference>
<evidence type="ECO:0000259" key="3">
    <source>
        <dbReference type="Pfam" id="PF13649"/>
    </source>
</evidence>
<organism evidence="4 5">
    <name type="scientific">Pseudonocardia parietis</name>
    <dbReference type="NCBI Taxonomy" id="570936"/>
    <lineage>
        <taxon>Bacteria</taxon>
        <taxon>Bacillati</taxon>
        <taxon>Actinomycetota</taxon>
        <taxon>Actinomycetes</taxon>
        <taxon>Pseudonocardiales</taxon>
        <taxon>Pseudonocardiaceae</taxon>
        <taxon>Pseudonocardia</taxon>
    </lineage>
</organism>
<keyword evidence="1" id="KW-0808">Transferase</keyword>
<dbReference type="Proteomes" id="UP001519295">
    <property type="component" value="Unassembled WGS sequence"/>
</dbReference>
<protein>
    <submittedName>
        <fullName evidence="4">2-polyprenyl-3-methyl-5-hydroxy-6-metoxy-1, 4-benzoquinol methylase</fullName>
    </submittedName>
</protein>
<feature type="region of interest" description="Disordered" evidence="2">
    <location>
        <begin position="1"/>
        <end position="30"/>
    </location>
</feature>
<evidence type="ECO:0000313" key="5">
    <source>
        <dbReference type="Proteomes" id="UP001519295"/>
    </source>
</evidence>
<evidence type="ECO:0000256" key="2">
    <source>
        <dbReference type="SAM" id="MobiDB-lite"/>
    </source>
</evidence>
<sequence length="250" mass="26728">MTAPADRPEPTARGRAAHTCRDRPGRRSAMTAKWSAEVVEDMTMDRESWDERWSGVLSEHGDKVARMPPNPHLIAEVGDLPAGRALDAGCGHGAETLWLAARGWTVTALDFSPTALAHVRATAEATGTDVAGRIDYAEGDLATWTPQQGHFDLVTCIYVHCAGSVEEMVQRMASGVAPGGILFLVGHRSIDPATGAETAAAGQVQVSVEQARAALASDEWDLVTAEERRRKAAGTGVDAVIRARRKETPR</sequence>
<dbReference type="GO" id="GO:0032259">
    <property type="term" value="P:methylation"/>
    <property type="evidence" value="ECO:0007669"/>
    <property type="project" value="UniProtKB-KW"/>
</dbReference>
<dbReference type="Pfam" id="PF13649">
    <property type="entry name" value="Methyltransf_25"/>
    <property type="match status" value="1"/>
</dbReference>
<dbReference type="InterPro" id="IPR041698">
    <property type="entry name" value="Methyltransf_25"/>
</dbReference>
<dbReference type="RefSeq" id="WP_210026536.1">
    <property type="nucleotide sequence ID" value="NZ_JAGINU010000001.1"/>
</dbReference>
<dbReference type="EMBL" id="JAGINU010000001">
    <property type="protein sequence ID" value="MBP2366477.1"/>
    <property type="molecule type" value="Genomic_DNA"/>
</dbReference>
<evidence type="ECO:0000313" key="4">
    <source>
        <dbReference type="EMBL" id="MBP2366477.1"/>
    </source>
</evidence>
<gene>
    <name evidence="4" type="ORF">JOF36_002173</name>
</gene>
<dbReference type="PANTHER" id="PTHR43861">
    <property type="entry name" value="TRANS-ACONITATE 2-METHYLTRANSFERASE-RELATED"/>
    <property type="match status" value="1"/>
</dbReference>
<dbReference type="InterPro" id="IPR029063">
    <property type="entry name" value="SAM-dependent_MTases_sf"/>
</dbReference>
<evidence type="ECO:0000256" key="1">
    <source>
        <dbReference type="ARBA" id="ARBA00022679"/>
    </source>
</evidence>
<dbReference type="Gene3D" id="3.40.50.150">
    <property type="entry name" value="Vaccinia Virus protein VP39"/>
    <property type="match status" value="1"/>
</dbReference>
<dbReference type="SUPFAM" id="SSF53335">
    <property type="entry name" value="S-adenosyl-L-methionine-dependent methyltransferases"/>
    <property type="match status" value="1"/>
</dbReference>
<dbReference type="CDD" id="cd02440">
    <property type="entry name" value="AdoMet_MTases"/>
    <property type="match status" value="1"/>
</dbReference>